<feature type="transmembrane region" description="Helical" evidence="2">
    <location>
        <begin position="136"/>
        <end position="158"/>
    </location>
</feature>
<name>A0ABR0KP23_9EURO</name>
<evidence type="ECO:0000256" key="1">
    <source>
        <dbReference type="SAM" id="MobiDB-lite"/>
    </source>
</evidence>
<gene>
    <name evidence="3" type="ORF">LTR24_000860</name>
</gene>
<evidence type="ECO:0000313" key="3">
    <source>
        <dbReference type="EMBL" id="KAK5100714.1"/>
    </source>
</evidence>
<feature type="compositionally biased region" description="Polar residues" evidence="1">
    <location>
        <begin position="38"/>
        <end position="59"/>
    </location>
</feature>
<feature type="region of interest" description="Disordered" evidence="1">
    <location>
        <begin position="97"/>
        <end position="127"/>
    </location>
</feature>
<accession>A0ABR0KP23</accession>
<comment type="caution">
    <text evidence="3">The sequence shown here is derived from an EMBL/GenBank/DDBJ whole genome shotgun (WGS) entry which is preliminary data.</text>
</comment>
<evidence type="ECO:0000256" key="2">
    <source>
        <dbReference type="SAM" id="Phobius"/>
    </source>
</evidence>
<keyword evidence="2" id="KW-0812">Transmembrane</keyword>
<sequence length="372" mass="40894">MFRRNPFAAKAASSPRTPISPSPATGPIPEDEPAPSTPIVSSIQTAWNDPPTSWASSTAAYDENPKYTTANHSYTHRRRKSSLITGLIARQNDPYQPTYKDWRQRTPESPRGSFSLDSGIPREHDGDFRSRKKTKIAASVLVVIVLALFGALIFGGPLPLANLKDLTNPFTGTFAGDIWPARISKPELEWKKYVPDIKVDWDLQRFVPQKFWAGSSTAGQAQLHTVSSVSSTTSTFHLNTDMLSFTPETISKVTIRASPTPSLVPIEGDVSDGHDEQRSVVRPATEPVDIDKYSVTEVGPPVQARSETPHESDTREEEHVATGPPSHVEEMWRKHARVITPIAAETREEVASPPADAVPVNTAIAREEYGSR</sequence>
<feature type="region of interest" description="Disordered" evidence="1">
    <location>
        <begin position="1"/>
        <end position="59"/>
    </location>
</feature>
<keyword evidence="2" id="KW-0472">Membrane</keyword>
<feature type="region of interest" description="Disordered" evidence="1">
    <location>
        <begin position="263"/>
        <end position="282"/>
    </location>
</feature>
<reference evidence="3 4" key="1">
    <citation type="submission" date="2023-08" db="EMBL/GenBank/DDBJ databases">
        <title>Black Yeasts Isolated from many extreme environments.</title>
        <authorList>
            <person name="Coleine C."/>
            <person name="Stajich J.E."/>
            <person name="Selbmann L."/>
        </authorList>
    </citation>
    <scope>NUCLEOTIDE SEQUENCE [LARGE SCALE GENOMIC DNA]</scope>
    <source>
        <strain evidence="3 4">CCFEE 5885</strain>
    </source>
</reference>
<proteinExistence type="predicted"/>
<dbReference type="EMBL" id="JAVRRG010000006">
    <property type="protein sequence ID" value="KAK5100714.1"/>
    <property type="molecule type" value="Genomic_DNA"/>
</dbReference>
<keyword evidence="4" id="KW-1185">Reference proteome</keyword>
<feature type="compositionally biased region" description="Basic and acidic residues" evidence="1">
    <location>
        <begin position="307"/>
        <end position="320"/>
    </location>
</feature>
<organism evidence="3 4">
    <name type="scientific">Lithohypha guttulata</name>
    <dbReference type="NCBI Taxonomy" id="1690604"/>
    <lineage>
        <taxon>Eukaryota</taxon>
        <taxon>Fungi</taxon>
        <taxon>Dikarya</taxon>
        <taxon>Ascomycota</taxon>
        <taxon>Pezizomycotina</taxon>
        <taxon>Eurotiomycetes</taxon>
        <taxon>Chaetothyriomycetidae</taxon>
        <taxon>Chaetothyriales</taxon>
        <taxon>Trichomeriaceae</taxon>
        <taxon>Lithohypha</taxon>
    </lineage>
</organism>
<dbReference type="Proteomes" id="UP001345013">
    <property type="component" value="Unassembled WGS sequence"/>
</dbReference>
<keyword evidence="2" id="KW-1133">Transmembrane helix</keyword>
<evidence type="ECO:0000313" key="4">
    <source>
        <dbReference type="Proteomes" id="UP001345013"/>
    </source>
</evidence>
<protein>
    <submittedName>
        <fullName evidence="3">Uncharacterized protein</fullName>
    </submittedName>
</protein>
<feature type="region of interest" description="Disordered" evidence="1">
    <location>
        <begin position="293"/>
        <end position="331"/>
    </location>
</feature>